<dbReference type="Gene3D" id="1.10.10.10">
    <property type="entry name" value="Winged helix-like DNA-binding domain superfamily/Winged helix DNA-binding domain"/>
    <property type="match status" value="1"/>
</dbReference>
<evidence type="ECO:0000313" key="5">
    <source>
        <dbReference type="Proteomes" id="UP000317484"/>
    </source>
</evidence>
<evidence type="ECO:0000313" key="4">
    <source>
        <dbReference type="EMBL" id="SMO73014.1"/>
    </source>
</evidence>
<evidence type="ECO:0000256" key="2">
    <source>
        <dbReference type="ARBA" id="ARBA00023163"/>
    </source>
</evidence>
<keyword evidence="1" id="KW-0805">Transcription regulation</keyword>
<accession>A0A521DMS4</accession>
<evidence type="ECO:0000259" key="3">
    <source>
        <dbReference type="SMART" id="SM01012"/>
    </source>
</evidence>
<dbReference type="AlphaFoldDB" id="A0A521DMS4"/>
<proteinExistence type="predicted"/>
<keyword evidence="2" id="KW-0804">Transcription</keyword>
<reference evidence="4 5" key="1">
    <citation type="submission" date="2017-05" db="EMBL/GenBank/DDBJ databases">
        <authorList>
            <person name="Varghese N."/>
            <person name="Submissions S."/>
        </authorList>
    </citation>
    <scope>NUCLEOTIDE SEQUENCE [LARGE SCALE GENOMIC DNA]</scope>
    <source>
        <strain evidence="4 5">DSM 46834</strain>
    </source>
</reference>
<dbReference type="InterPro" id="IPR036388">
    <property type="entry name" value="WH-like_DNA-bd_sf"/>
</dbReference>
<dbReference type="GO" id="GO:0003723">
    <property type="term" value="F:RNA binding"/>
    <property type="evidence" value="ECO:0007669"/>
    <property type="project" value="InterPro"/>
</dbReference>
<dbReference type="RefSeq" id="WP_246065971.1">
    <property type="nucleotide sequence ID" value="NZ_FXTJ01000003.1"/>
</dbReference>
<dbReference type="InterPro" id="IPR029016">
    <property type="entry name" value="GAF-like_dom_sf"/>
</dbReference>
<name>A0A521DMS4_9ACTN</name>
<protein>
    <recommendedName>
        <fullName evidence="3">ANTAR domain-containing protein</fullName>
    </recommendedName>
</protein>
<gene>
    <name evidence="4" type="ORF">SAMN06273567_103351</name>
</gene>
<keyword evidence="5" id="KW-1185">Reference proteome</keyword>
<dbReference type="InterPro" id="IPR005561">
    <property type="entry name" value="ANTAR"/>
</dbReference>
<feature type="domain" description="ANTAR" evidence="3">
    <location>
        <begin position="140"/>
        <end position="227"/>
    </location>
</feature>
<dbReference type="Gene3D" id="3.30.450.40">
    <property type="match status" value="1"/>
</dbReference>
<dbReference type="EMBL" id="FXTJ01000003">
    <property type="protein sequence ID" value="SMO73014.1"/>
    <property type="molecule type" value="Genomic_DNA"/>
</dbReference>
<dbReference type="Proteomes" id="UP000317484">
    <property type="component" value="Unassembled WGS sequence"/>
</dbReference>
<dbReference type="SUPFAM" id="SSF55781">
    <property type="entry name" value="GAF domain-like"/>
    <property type="match status" value="1"/>
</dbReference>
<sequence>MSILERFSVALAASAVELPGPELVPERLARTAAQVLPVDGAGLSLFFTSGRRLPLGASDDDAAVAERLQFTVGEGPCLSAHATGRPVTADEATIRLRWPAFYEELSARTAIRGVISLPMEDEFRGFGALDLYLAEPGDVRAVSLADALDVVAEVAGVFRATNRRASPQADGPAWLDAPSAGRRSLVWQAMGFVNAGLGISSADALELLRAHAYGEGVDLDEVAARVVARELPLEELSLDSDAPHG</sequence>
<dbReference type="SMART" id="SM01012">
    <property type="entry name" value="ANTAR"/>
    <property type="match status" value="1"/>
</dbReference>
<evidence type="ECO:0000256" key="1">
    <source>
        <dbReference type="ARBA" id="ARBA00023015"/>
    </source>
</evidence>
<organism evidence="4 5">
    <name type="scientific">Geodermatophilus aquaeductus</name>
    <dbReference type="NCBI Taxonomy" id="1564161"/>
    <lineage>
        <taxon>Bacteria</taxon>
        <taxon>Bacillati</taxon>
        <taxon>Actinomycetota</taxon>
        <taxon>Actinomycetes</taxon>
        <taxon>Geodermatophilales</taxon>
        <taxon>Geodermatophilaceae</taxon>
        <taxon>Geodermatophilus</taxon>
    </lineage>
</organism>